<dbReference type="AlphaFoldDB" id="A0A0M1P7Q8"/>
<dbReference type="PATRIC" id="fig|1705565.3.peg.5104"/>
<name>A0A0M1P7Q8_9BACL</name>
<dbReference type="EMBL" id="LIUT01000001">
    <property type="protein sequence ID" value="KOR90340.1"/>
    <property type="molecule type" value="Genomic_DNA"/>
</dbReference>
<evidence type="ECO:0000313" key="2">
    <source>
        <dbReference type="Proteomes" id="UP000036932"/>
    </source>
</evidence>
<comment type="caution">
    <text evidence="1">The sequence shown here is derived from an EMBL/GenBank/DDBJ whole genome shotgun (WGS) entry which is preliminary data.</text>
</comment>
<evidence type="ECO:0000313" key="1">
    <source>
        <dbReference type="EMBL" id="KOR90340.1"/>
    </source>
</evidence>
<reference evidence="2" key="1">
    <citation type="submission" date="2015-08" db="EMBL/GenBank/DDBJ databases">
        <title>Genome sequencing project for genomic taxonomy and phylogenomics of Bacillus-like bacteria.</title>
        <authorList>
            <person name="Liu B."/>
            <person name="Wang J."/>
            <person name="Zhu Y."/>
            <person name="Liu G."/>
            <person name="Chen Q."/>
            <person name="Chen Z."/>
            <person name="Lan J."/>
            <person name="Che J."/>
            <person name="Ge C."/>
            <person name="Shi H."/>
            <person name="Pan Z."/>
            <person name="Liu X."/>
        </authorList>
    </citation>
    <scope>NUCLEOTIDE SEQUENCE [LARGE SCALE GENOMIC DNA]</scope>
    <source>
        <strain evidence="2">FJAT-22460</strain>
    </source>
</reference>
<protein>
    <submittedName>
        <fullName evidence="1">Uncharacterized protein</fullName>
    </submittedName>
</protein>
<sequence>MLFDFLLTIQAENNKLNIKTGEELILTVFAPKEMYVNNNNIDIDDPTIEIKGFINEVTEQNQFYKGGGYKAMKKF</sequence>
<accession>A0A0M1P7Q8</accession>
<dbReference type="Proteomes" id="UP000036932">
    <property type="component" value="Unassembled WGS sequence"/>
</dbReference>
<keyword evidence="2" id="KW-1185">Reference proteome</keyword>
<proteinExistence type="predicted"/>
<gene>
    <name evidence="1" type="ORF">AM231_15210</name>
</gene>
<organism evidence="1 2">
    <name type="scientific">Paenibacillus solani</name>
    <dbReference type="NCBI Taxonomy" id="1705565"/>
    <lineage>
        <taxon>Bacteria</taxon>
        <taxon>Bacillati</taxon>
        <taxon>Bacillota</taxon>
        <taxon>Bacilli</taxon>
        <taxon>Bacillales</taxon>
        <taxon>Paenibacillaceae</taxon>
        <taxon>Paenibacillus</taxon>
    </lineage>
</organism>